<dbReference type="EMBL" id="BOMH01000013">
    <property type="protein sequence ID" value="GID63681.1"/>
    <property type="molecule type" value="Genomic_DNA"/>
</dbReference>
<dbReference type="Proteomes" id="UP000619479">
    <property type="component" value="Unassembled WGS sequence"/>
</dbReference>
<reference evidence="2" key="1">
    <citation type="submission" date="2021-01" db="EMBL/GenBank/DDBJ databases">
        <title>Whole genome shotgun sequence of Actinoplanes cyaneus NBRC 14990.</title>
        <authorList>
            <person name="Komaki H."/>
            <person name="Tamura T."/>
        </authorList>
    </citation>
    <scope>NUCLEOTIDE SEQUENCE</scope>
    <source>
        <strain evidence="2">NBRC 14990</strain>
    </source>
</reference>
<gene>
    <name evidence="2" type="ORF">Acy02nite_15620</name>
</gene>
<keyword evidence="3" id="KW-1185">Reference proteome</keyword>
<comment type="caution">
    <text evidence="2">The sequence shown here is derived from an EMBL/GenBank/DDBJ whole genome shotgun (WGS) entry which is preliminary data.</text>
</comment>
<evidence type="ECO:0000256" key="1">
    <source>
        <dbReference type="SAM" id="MobiDB-lite"/>
    </source>
</evidence>
<evidence type="ECO:0000313" key="3">
    <source>
        <dbReference type="Proteomes" id="UP000619479"/>
    </source>
</evidence>
<organism evidence="2 3">
    <name type="scientific">Actinoplanes cyaneus</name>
    <dbReference type="NCBI Taxonomy" id="52696"/>
    <lineage>
        <taxon>Bacteria</taxon>
        <taxon>Bacillati</taxon>
        <taxon>Actinomycetota</taxon>
        <taxon>Actinomycetes</taxon>
        <taxon>Micromonosporales</taxon>
        <taxon>Micromonosporaceae</taxon>
        <taxon>Actinoplanes</taxon>
    </lineage>
</organism>
<accession>A0A919MA45</accession>
<sequence>MTAEGSFTAVTSVTGLADAGRPQTPVAAAGGATDALGATDPLGAADPGTPGGAEPVVPEEADASAATGVAEVVESDVEHAPAVRARATAVAAVTHLMLIFRIVLSIS</sequence>
<feature type="region of interest" description="Disordered" evidence="1">
    <location>
        <begin position="1"/>
        <end position="67"/>
    </location>
</feature>
<proteinExistence type="predicted"/>
<evidence type="ECO:0000313" key="2">
    <source>
        <dbReference type="EMBL" id="GID63681.1"/>
    </source>
</evidence>
<dbReference type="AlphaFoldDB" id="A0A919MA45"/>
<feature type="compositionally biased region" description="Low complexity" evidence="1">
    <location>
        <begin position="27"/>
        <end position="40"/>
    </location>
</feature>
<protein>
    <submittedName>
        <fullName evidence="2">Uncharacterized protein</fullName>
    </submittedName>
</protein>
<name>A0A919MA45_9ACTN</name>